<accession>A0A9P5VDM7</accession>
<organism evidence="3 4">
    <name type="scientific">Linnemannia schmuckeri</name>
    <dbReference type="NCBI Taxonomy" id="64567"/>
    <lineage>
        <taxon>Eukaryota</taxon>
        <taxon>Fungi</taxon>
        <taxon>Fungi incertae sedis</taxon>
        <taxon>Mucoromycota</taxon>
        <taxon>Mortierellomycotina</taxon>
        <taxon>Mortierellomycetes</taxon>
        <taxon>Mortierellales</taxon>
        <taxon>Mortierellaceae</taxon>
        <taxon>Linnemannia</taxon>
    </lineage>
</organism>
<evidence type="ECO:0000256" key="1">
    <source>
        <dbReference type="SAM" id="MobiDB-lite"/>
    </source>
</evidence>
<evidence type="ECO:0008006" key="5">
    <source>
        <dbReference type="Google" id="ProtNLM"/>
    </source>
</evidence>
<proteinExistence type="predicted"/>
<keyword evidence="2" id="KW-1133">Transmembrane helix</keyword>
<keyword evidence="4" id="KW-1185">Reference proteome</keyword>
<feature type="compositionally biased region" description="Polar residues" evidence="1">
    <location>
        <begin position="408"/>
        <end position="419"/>
    </location>
</feature>
<feature type="transmembrane region" description="Helical" evidence="2">
    <location>
        <begin position="306"/>
        <end position="328"/>
    </location>
</feature>
<protein>
    <recommendedName>
        <fullName evidence="5">Transmembrane protein</fullName>
    </recommendedName>
</protein>
<comment type="caution">
    <text evidence="3">The sequence shown here is derived from an EMBL/GenBank/DDBJ whole genome shotgun (WGS) entry which is preliminary data.</text>
</comment>
<feature type="compositionally biased region" description="Low complexity" evidence="1">
    <location>
        <begin position="357"/>
        <end position="367"/>
    </location>
</feature>
<dbReference type="OrthoDB" id="2427210at2759"/>
<dbReference type="Proteomes" id="UP000748756">
    <property type="component" value="Unassembled WGS sequence"/>
</dbReference>
<evidence type="ECO:0000256" key="2">
    <source>
        <dbReference type="SAM" id="Phobius"/>
    </source>
</evidence>
<feature type="region of interest" description="Disordered" evidence="1">
    <location>
        <begin position="335"/>
        <end position="481"/>
    </location>
</feature>
<feature type="compositionally biased region" description="Low complexity" evidence="1">
    <location>
        <begin position="336"/>
        <end position="345"/>
    </location>
</feature>
<feature type="region of interest" description="Disordered" evidence="1">
    <location>
        <begin position="518"/>
        <end position="561"/>
    </location>
</feature>
<dbReference type="EMBL" id="JAAAUQ010000140">
    <property type="protein sequence ID" value="KAF9154012.1"/>
    <property type="molecule type" value="Genomic_DNA"/>
</dbReference>
<keyword evidence="2" id="KW-0812">Transmembrane</keyword>
<gene>
    <name evidence="3" type="ORF">BG015_002098</name>
</gene>
<name>A0A9P5VDM7_9FUNG</name>
<evidence type="ECO:0000313" key="4">
    <source>
        <dbReference type="Proteomes" id="UP000748756"/>
    </source>
</evidence>
<reference evidence="3" key="1">
    <citation type="journal article" date="2020" name="Fungal Divers.">
        <title>Resolving the Mortierellaceae phylogeny through synthesis of multi-gene phylogenetics and phylogenomics.</title>
        <authorList>
            <person name="Vandepol N."/>
            <person name="Liber J."/>
            <person name="Desiro A."/>
            <person name="Na H."/>
            <person name="Kennedy M."/>
            <person name="Barry K."/>
            <person name="Grigoriev I.V."/>
            <person name="Miller A.N."/>
            <person name="O'Donnell K."/>
            <person name="Stajich J.E."/>
            <person name="Bonito G."/>
        </authorList>
    </citation>
    <scope>NUCLEOTIDE SEQUENCE</scope>
    <source>
        <strain evidence="3">NRRL 6426</strain>
    </source>
</reference>
<sequence>MSIPTYSNPCLAPASNTSIYLIGVSDTSQGRLEVNTIDLSNINSPKLTSTIINSNPYQWSNTAPKSCSYYPGYQAPKNVLDTQGAIHIQQFGMGWTNDANVYPASGKFDPPSGYDDIAFNLQVIPNSRPFLAVGTYNVAAKAPAHGNAIVFDTARSGSIYTATGYDTPDTQVKGLTLILSAPQVVSMRNVALTNDAIPISSSVGAYILDKASDNSTMIYYINPRQSAVLQQVVVSGQAPAFIASMVATATPAQIVLYFIQSGSPRFNVFDLTTKTWTSSNVVNPTDGGSLTPGNGGLDTSGSKLPLGAIVGSVVGALILIALAIVLIVRHRRRRASPSSSSSSSSHSKEDNAKYEFSSSTSSPNTSTDQDSKKDLGKFDNPCSSLPAPTVTYPLPPSTISYPLPPRSSTPRDPQLSLTDTYYPPPSPSSQNSTLRRNPQSPMWQSLAFDFIPKAPPGPELHYPENDDNTGSNRDSSRYHDSFTNSNNTIVCSSFSGANGDISSPVSIVTSHSDHYSCKQRPFTPSSPPISTSEVSYHHQQRHYTPAGTPQLHHRNQQHLQSPELTYSSPLVSAASHAYSDLSGVTVEVDQTFMVSPSVVPGSRPPSSQDH</sequence>
<dbReference type="AlphaFoldDB" id="A0A9P5VDM7"/>
<feature type="compositionally biased region" description="Polar residues" evidence="1">
    <location>
        <begin position="430"/>
        <end position="443"/>
    </location>
</feature>
<evidence type="ECO:0000313" key="3">
    <source>
        <dbReference type="EMBL" id="KAF9154012.1"/>
    </source>
</evidence>
<keyword evidence="2" id="KW-0472">Membrane</keyword>